<proteinExistence type="predicted"/>
<evidence type="ECO:0000256" key="1">
    <source>
        <dbReference type="SAM" id="MobiDB-lite"/>
    </source>
</evidence>
<evidence type="ECO:0000313" key="3">
    <source>
        <dbReference type="Proteomes" id="UP000287651"/>
    </source>
</evidence>
<evidence type="ECO:0000313" key="2">
    <source>
        <dbReference type="EMBL" id="RRT63271.1"/>
    </source>
</evidence>
<dbReference type="Proteomes" id="UP000287651">
    <property type="component" value="Unassembled WGS sequence"/>
</dbReference>
<gene>
    <name evidence="2" type="ORF">B296_00026848</name>
</gene>
<dbReference type="EMBL" id="AMZH03006660">
    <property type="protein sequence ID" value="RRT63271.1"/>
    <property type="molecule type" value="Genomic_DNA"/>
</dbReference>
<dbReference type="AlphaFoldDB" id="A0A426ZH37"/>
<name>A0A426ZH37_ENSVE</name>
<feature type="region of interest" description="Disordered" evidence="1">
    <location>
        <begin position="1"/>
        <end position="35"/>
    </location>
</feature>
<organism evidence="2 3">
    <name type="scientific">Ensete ventricosum</name>
    <name type="common">Abyssinian banana</name>
    <name type="synonym">Musa ensete</name>
    <dbReference type="NCBI Taxonomy" id="4639"/>
    <lineage>
        <taxon>Eukaryota</taxon>
        <taxon>Viridiplantae</taxon>
        <taxon>Streptophyta</taxon>
        <taxon>Embryophyta</taxon>
        <taxon>Tracheophyta</taxon>
        <taxon>Spermatophyta</taxon>
        <taxon>Magnoliopsida</taxon>
        <taxon>Liliopsida</taxon>
        <taxon>Zingiberales</taxon>
        <taxon>Musaceae</taxon>
        <taxon>Ensete</taxon>
    </lineage>
</organism>
<feature type="compositionally biased region" description="Basic and acidic residues" evidence="1">
    <location>
        <begin position="1"/>
        <end position="10"/>
    </location>
</feature>
<comment type="caution">
    <text evidence="2">The sequence shown here is derived from an EMBL/GenBank/DDBJ whole genome shotgun (WGS) entry which is preliminary data.</text>
</comment>
<sequence length="108" mass="11766">MYKSHPEAALRRLPPPPTLISKKSKAPASEKDARNTPVYSANLAVRGISSGGSLPSEDLFLQEGGHTTRREIPTKMTTRAEPSPRVVPGLRTPLKLLCLHGEPYRADP</sequence>
<accession>A0A426ZH37</accession>
<protein>
    <submittedName>
        <fullName evidence="2">Uncharacterized protein</fullName>
    </submittedName>
</protein>
<feature type="region of interest" description="Disordered" evidence="1">
    <location>
        <begin position="49"/>
        <end position="71"/>
    </location>
</feature>
<reference evidence="2 3" key="1">
    <citation type="journal article" date="2014" name="Agronomy (Basel)">
        <title>A Draft Genome Sequence for Ensete ventricosum, the Drought-Tolerant Tree Against Hunger.</title>
        <authorList>
            <person name="Harrison J."/>
            <person name="Moore K.A."/>
            <person name="Paszkiewicz K."/>
            <person name="Jones T."/>
            <person name="Grant M."/>
            <person name="Ambacheew D."/>
            <person name="Muzemil S."/>
            <person name="Studholme D.J."/>
        </authorList>
    </citation>
    <scope>NUCLEOTIDE SEQUENCE [LARGE SCALE GENOMIC DNA]</scope>
</reference>